<dbReference type="GO" id="GO:0042765">
    <property type="term" value="C:GPI-anchor transamidase complex"/>
    <property type="evidence" value="ECO:0007669"/>
    <property type="project" value="EnsemblFungi"/>
</dbReference>
<accession>A0A0W0E3R6</accession>
<proteinExistence type="predicted"/>
<keyword evidence="1" id="KW-1133">Transmembrane helix</keyword>
<dbReference type="PANTHER" id="PTHR13304:SF0">
    <property type="entry name" value="GLYCOSYLPHOSPHATIDYLINOSITOL ANCHOR ATTACHMENT 1 PROTEIN"/>
    <property type="match status" value="1"/>
</dbReference>
<dbReference type="EMBL" id="LLZZ01000122">
    <property type="protein sequence ID" value="KTB02967.1"/>
    <property type="molecule type" value="Genomic_DNA"/>
</dbReference>
<keyword evidence="1" id="KW-0812">Transmembrane</keyword>
<keyword evidence="1" id="KW-0472">Membrane</keyword>
<feature type="transmembrane region" description="Helical" evidence="1">
    <location>
        <begin position="504"/>
        <end position="523"/>
    </location>
</feature>
<dbReference type="EMBL" id="LLZZ01000146">
    <property type="protein sequence ID" value="KTA99278.1"/>
    <property type="molecule type" value="Genomic_DNA"/>
</dbReference>
<sequence length="591" mass="66691">MSLLQKVYRRLSERGAITKLLQQLPRVSNLLVVVAIVLLAILPLDGQYRRTYISENALMPSQAYSYFRETEWNILRGYRSQIETLEHSSVDQRNEVVAEWLQEQGLKTALYEHEKWGKTLYGVLHASRGDGTEAMVLAIPWKNVDDQFNLGGAALGVSLSQFFKRWPVWSKNIIVVFSEDSGAALRAWVDAYHTSLDLTAGSIEAAVVLDYPSKSDFFEYVEISYDGLNGELPNLDLVNIAVSITEHEGMKVSLHGLPPNEMYNTDYFARLKIMFVGIKNWALSGVKRIHGNEAFSGWRIQSVTLRAHGNEGQLDITCFGRIPEAMFRSVNNLLEKFHQSYFFYLLLAPRNFVSISNYLPSAVIISVAFAVISLDSAINNDYLSIPFSSVNTLVPFIILSASVFVSFLISRVLIMLPIVESLLFGSVALTFLPLVMSKKNIHVINQAVAYRLKSIGSIYYSLILTSLLMVNFALTFMIGLLAFPLTKLAVISTKTIADESRKSILKNTFILFITNPFISLWLFTATMDTDFNGSFSVIYNRMITSWDTLGCWTWFIICLGWLPYWLISVISSIPSQPIVERTSILDDKKEN</sequence>
<dbReference type="Proteomes" id="UP000054886">
    <property type="component" value="Unassembled WGS sequence"/>
</dbReference>
<evidence type="ECO:0000256" key="1">
    <source>
        <dbReference type="SAM" id="Phobius"/>
    </source>
</evidence>
<evidence type="ECO:0000313" key="4">
    <source>
        <dbReference type="Proteomes" id="UP000054886"/>
    </source>
</evidence>
<feature type="transmembrane region" description="Helical" evidence="1">
    <location>
        <begin position="543"/>
        <end position="567"/>
    </location>
</feature>
<gene>
    <name evidence="3" type="ORF">AO440_004822</name>
    <name evidence="2" type="ORF">AO440_005068</name>
</gene>
<dbReference type="VEuPathDB" id="FungiDB:CAGL0L12232g"/>
<feature type="transmembrane region" description="Helical" evidence="1">
    <location>
        <begin position="394"/>
        <end position="414"/>
    </location>
</feature>
<dbReference type="VEuPathDB" id="FungiDB:GWK60_L16203"/>
<feature type="transmembrane region" description="Helical" evidence="1">
    <location>
        <begin position="355"/>
        <end position="374"/>
    </location>
</feature>
<dbReference type="VEuPathDB" id="FungiDB:GVI51_L12177"/>
<dbReference type="AlphaFoldDB" id="A0A0W0E3R6"/>
<dbReference type="OMA" id="RESEWNI"/>
<name>A0A0W0E3R6_CANGB</name>
<dbReference type="PIRSF" id="PIRSF036762">
    <property type="entry name" value="GAA1"/>
    <property type="match status" value="1"/>
</dbReference>
<feature type="transmembrane region" description="Helical" evidence="1">
    <location>
        <begin position="27"/>
        <end position="44"/>
    </location>
</feature>
<evidence type="ECO:0000313" key="3">
    <source>
        <dbReference type="EMBL" id="KTB02967.1"/>
    </source>
</evidence>
<dbReference type="Pfam" id="PF04114">
    <property type="entry name" value="Gaa1"/>
    <property type="match status" value="1"/>
</dbReference>
<feature type="transmembrane region" description="Helical" evidence="1">
    <location>
        <begin position="458"/>
        <end position="483"/>
    </location>
</feature>
<dbReference type="InterPro" id="IPR007246">
    <property type="entry name" value="Gaa1"/>
</dbReference>
<protein>
    <submittedName>
        <fullName evidence="2">GPI transamidase component GAA1</fullName>
    </submittedName>
</protein>
<comment type="caution">
    <text evidence="2">The sequence shown here is derived from an EMBL/GenBank/DDBJ whole genome shotgun (WGS) entry which is preliminary data.</text>
</comment>
<reference evidence="2 4" key="1">
    <citation type="submission" date="2015-10" db="EMBL/GenBank/DDBJ databases">
        <title>Draft genomes sequences of Candida glabrata isolates 1A, 1B, 2A, 2B, 3A and 3B.</title>
        <authorList>
            <person name="Haavelsrud O.E."/>
            <person name="Gaustad P."/>
        </authorList>
    </citation>
    <scope>NUCLEOTIDE SEQUENCE [LARGE SCALE GENOMIC DNA]</scope>
    <source>
        <strain evidence="2">910700640</strain>
    </source>
</reference>
<dbReference type="GO" id="GO:0016255">
    <property type="term" value="P:attachment of GPI anchor to protein"/>
    <property type="evidence" value="ECO:0007669"/>
    <property type="project" value="EnsemblFungi"/>
</dbReference>
<feature type="transmembrane region" description="Helical" evidence="1">
    <location>
        <begin position="421"/>
        <end position="438"/>
    </location>
</feature>
<dbReference type="OrthoDB" id="445301at2759"/>
<evidence type="ECO:0000313" key="2">
    <source>
        <dbReference type="EMBL" id="KTA99278.1"/>
    </source>
</evidence>
<organism evidence="2 4">
    <name type="scientific">Candida glabrata</name>
    <name type="common">Yeast</name>
    <name type="synonym">Torulopsis glabrata</name>
    <dbReference type="NCBI Taxonomy" id="5478"/>
    <lineage>
        <taxon>Eukaryota</taxon>
        <taxon>Fungi</taxon>
        <taxon>Dikarya</taxon>
        <taxon>Ascomycota</taxon>
        <taxon>Saccharomycotina</taxon>
        <taxon>Saccharomycetes</taxon>
        <taxon>Saccharomycetales</taxon>
        <taxon>Saccharomycetaceae</taxon>
        <taxon>Nakaseomyces</taxon>
    </lineage>
</organism>
<dbReference type="VEuPathDB" id="FungiDB:B1J91_L12232g"/>
<dbReference type="PANTHER" id="PTHR13304">
    <property type="entry name" value="GLYCOSYLPHOSPHATIDYLINOSITOL ANCHOR ATTACHMENT 1 PROTEIN"/>
    <property type="match status" value="1"/>
</dbReference>